<dbReference type="RefSeq" id="WP_247243716.1">
    <property type="nucleotide sequence ID" value="NZ_JALJRA010000006.1"/>
</dbReference>
<feature type="compositionally biased region" description="Basic and acidic residues" evidence="1">
    <location>
        <begin position="113"/>
        <end position="133"/>
    </location>
</feature>
<proteinExistence type="predicted"/>
<sequence>MVAAHIATEYDSAPRYRRIISAGALSRMEETWTWINSYLAEADRKLIYDYGFIKSRKGMFLEQYLSRNEIVRRTFERKINRCCQTIASALNRKHLVRLDIPLDGLSQIDVKDEPTTVTSEKRVQRPSHWRAEGAKPQIDPDLPSERTLDHRAIRARHSDKNRSLGVRS</sequence>
<feature type="region of interest" description="Disordered" evidence="1">
    <location>
        <begin position="113"/>
        <end position="168"/>
    </location>
</feature>
<reference evidence="2 3" key="1">
    <citation type="submission" date="2024-06" db="EMBL/GenBank/DDBJ databases">
        <title>Genomic Encyclopedia of Type Strains, Phase IV (KMG-IV): sequencing the most valuable type-strain genomes for metagenomic binning, comparative biology and taxonomic classification.</title>
        <authorList>
            <person name="Goeker M."/>
        </authorList>
    </citation>
    <scope>NUCLEOTIDE SEQUENCE [LARGE SCALE GENOMIC DNA]</scope>
    <source>
        <strain evidence="2 3">DSM 105042</strain>
    </source>
</reference>
<name>A0ABV2H5H1_9HYPH</name>
<dbReference type="Proteomes" id="UP001549031">
    <property type="component" value="Unassembled WGS sequence"/>
</dbReference>
<gene>
    <name evidence="2" type="ORF">ABID21_001902</name>
</gene>
<protein>
    <recommendedName>
        <fullName evidence="4">Transposase</fullName>
    </recommendedName>
</protein>
<organism evidence="2 3">
    <name type="scientific">Pseudorhizobium tarimense</name>
    <dbReference type="NCBI Taxonomy" id="1079109"/>
    <lineage>
        <taxon>Bacteria</taxon>
        <taxon>Pseudomonadati</taxon>
        <taxon>Pseudomonadota</taxon>
        <taxon>Alphaproteobacteria</taxon>
        <taxon>Hyphomicrobiales</taxon>
        <taxon>Rhizobiaceae</taxon>
        <taxon>Rhizobium/Agrobacterium group</taxon>
        <taxon>Pseudorhizobium</taxon>
    </lineage>
</organism>
<feature type="compositionally biased region" description="Basic and acidic residues" evidence="1">
    <location>
        <begin position="143"/>
        <end position="162"/>
    </location>
</feature>
<accession>A0ABV2H5H1</accession>
<evidence type="ECO:0008006" key="4">
    <source>
        <dbReference type="Google" id="ProtNLM"/>
    </source>
</evidence>
<comment type="caution">
    <text evidence="2">The sequence shown here is derived from an EMBL/GenBank/DDBJ whole genome shotgun (WGS) entry which is preliminary data.</text>
</comment>
<evidence type="ECO:0000313" key="2">
    <source>
        <dbReference type="EMBL" id="MET3585793.1"/>
    </source>
</evidence>
<keyword evidence="3" id="KW-1185">Reference proteome</keyword>
<evidence type="ECO:0000256" key="1">
    <source>
        <dbReference type="SAM" id="MobiDB-lite"/>
    </source>
</evidence>
<evidence type="ECO:0000313" key="3">
    <source>
        <dbReference type="Proteomes" id="UP001549031"/>
    </source>
</evidence>
<dbReference type="EMBL" id="JBEPLJ010000006">
    <property type="protein sequence ID" value="MET3585793.1"/>
    <property type="molecule type" value="Genomic_DNA"/>
</dbReference>